<comment type="caution">
    <text evidence="1">The sequence shown here is derived from an EMBL/GenBank/DDBJ whole genome shotgun (WGS) entry which is preliminary data.</text>
</comment>
<name>A0A815T828_9BILA</name>
<proteinExistence type="predicted"/>
<dbReference type="AlphaFoldDB" id="A0A815T828"/>
<dbReference type="Proteomes" id="UP000663882">
    <property type="component" value="Unassembled WGS sequence"/>
</dbReference>
<organism evidence="1 2">
    <name type="scientific">Rotaria sordida</name>
    <dbReference type="NCBI Taxonomy" id="392033"/>
    <lineage>
        <taxon>Eukaryota</taxon>
        <taxon>Metazoa</taxon>
        <taxon>Spiralia</taxon>
        <taxon>Gnathifera</taxon>
        <taxon>Rotifera</taxon>
        <taxon>Eurotatoria</taxon>
        <taxon>Bdelloidea</taxon>
        <taxon>Philodinida</taxon>
        <taxon>Philodinidae</taxon>
        <taxon>Rotaria</taxon>
    </lineage>
</organism>
<gene>
    <name evidence="1" type="ORF">RFH988_LOCUS38677</name>
</gene>
<sequence length="37" mass="4331">MAAENGNDDGDILFDFNTYEEFKNEQLKLNYESTLKL</sequence>
<reference evidence="1" key="1">
    <citation type="submission" date="2021-02" db="EMBL/GenBank/DDBJ databases">
        <authorList>
            <person name="Nowell W R."/>
        </authorList>
    </citation>
    <scope>NUCLEOTIDE SEQUENCE</scope>
</reference>
<protein>
    <submittedName>
        <fullName evidence="1">Uncharacterized protein</fullName>
    </submittedName>
</protein>
<evidence type="ECO:0000313" key="2">
    <source>
        <dbReference type="Proteomes" id="UP000663882"/>
    </source>
</evidence>
<dbReference type="EMBL" id="CAJNOO010010449">
    <property type="protein sequence ID" value="CAF1498497.1"/>
    <property type="molecule type" value="Genomic_DNA"/>
</dbReference>
<accession>A0A815T828</accession>
<evidence type="ECO:0000313" key="1">
    <source>
        <dbReference type="EMBL" id="CAF1498497.1"/>
    </source>
</evidence>